<dbReference type="AlphaFoldDB" id="A0A0G2GBJ4"/>
<evidence type="ECO:0000256" key="3">
    <source>
        <dbReference type="ARBA" id="ARBA00022980"/>
    </source>
</evidence>
<keyword evidence="3 6" id="KW-0689">Ribosomal protein</keyword>
<proteinExistence type="inferred from homology"/>
<dbReference type="Proteomes" id="UP000034182">
    <property type="component" value="Unassembled WGS sequence"/>
</dbReference>
<organism evidence="7 8">
    <name type="scientific">Diplodia seriata</name>
    <dbReference type="NCBI Taxonomy" id="420778"/>
    <lineage>
        <taxon>Eukaryota</taxon>
        <taxon>Fungi</taxon>
        <taxon>Dikarya</taxon>
        <taxon>Ascomycota</taxon>
        <taxon>Pezizomycotina</taxon>
        <taxon>Dothideomycetes</taxon>
        <taxon>Dothideomycetes incertae sedis</taxon>
        <taxon>Botryosphaeriales</taxon>
        <taxon>Botryosphaeriaceae</taxon>
        <taxon>Diplodia</taxon>
    </lineage>
</organism>
<keyword evidence="5 6" id="KW-0687">Ribonucleoprotein</keyword>
<evidence type="ECO:0000256" key="5">
    <source>
        <dbReference type="ARBA" id="ARBA00023274"/>
    </source>
</evidence>
<keyword evidence="4 6" id="KW-0496">Mitochondrion</keyword>
<sequence length="259" mass="29691">MGRYNFAASRVHRAATQLLETKRIKAPPPWYDVVANVPPPQQLVRPVQRAYKAREAGKNRKPSRMFQPSKLYYPEDSLRQEFFKDHPWELARPRLIIENDGKDGKKWDWSKIVQPGKKLDGESVVQRQNWLMQHANLDKAEAYDQARKEFYEYRHKEAIEQRIAKEEALAVGAYFGLSELEVGMGLENEAFEDWKAWALNEVEVQRQIQAAMYTGTESTAALENDDPATLAATEELEESIPATKAGQTARGVYLSFTFG</sequence>
<reference evidence="7 8" key="2">
    <citation type="submission" date="2015-05" db="EMBL/GenBank/DDBJ databases">
        <title>Distinctive expansion of gene families associated with plant cell wall degradation and secondary metabolism in the genomes of grapevine trunk pathogens.</title>
        <authorList>
            <person name="Lawrence D.P."/>
            <person name="Travadon R."/>
            <person name="Rolshausen P.E."/>
            <person name="Baumgartner K."/>
        </authorList>
    </citation>
    <scope>NUCLEOTIDE SEQUENCE [LARGE SCALE GENOMIC DNA]</scope>
    <source>
        <strain evidence="7">DS831</strain>
    </source>
</reference>
<dbReference type="PANTHER" id="PTHR37799:SF1">
    <property type="entry name" value="SMALL RIBOSOMAL SUBUNIT PROTEIN MS23"/>
    <property type="match status" value="1"/>
</dbReference>
<evidence type="ECO:0000256" key="6">
    <source>
        <dbReference type="PIRNR" id="PIRNR029764"/>
    </source>
</evidence>
<comment type="similarity">
    <text evidence="2">Belongs to the mitochondrion-specific ribosomal protein mS23 family.</text>
</comment>
<evidence type="ECO:0000313" key="8">
    <source>
        <dbReference type="Proteomes" id="UP000034182"/>
    </source>
</evidence>
<evidence type="ECO:0000256" key="4">
    <source>
        <dbReference type="ARBA" id="ARBA00023128"/>
    </source>
</evidence>
<accession>A0A0G2GBJ4</accession>
<name>A0A0G2GBJ4_9PEZI</name>
<comment type="subunit">
    <text evidence="6">Component of the mitochondrial small ribosomal subunit.</text>
</comment>
<dbReference type="PIRSF" id="PIRSF029764">
    <property type="entry name" value="RSM25"/>
    <property type="match status" value="1"/>
</dbReference>
<comment type="caution">
    <text evidence="7">The sequence shown here is derived from an EMBL/GenBank/DDBJ whole genome shotgun (WGS) entry which is preliminary data.</text>
</comment>
<protein>
    <recommendedName>
        <fullName evidence="6">37S ribosomal protein S25, mitochondrial</fullName>
    </recommendedName>
</protein>
<dbReference type="GO" id="GO:0003735">
    <property type="term" value="F:structural constituent of ribosome"/>
    <property type="evidence" value="ECO:0007669"/>
    <property type="project" value="UniProtKB-UniRule"/>
</dbReference>
<dbReference type="PANTHER" id="PTHR37799">
    <property type="entry name" value="37S RIBOSOMAL PROTEIN S25, MITOCHONDRIAL"/>
    <property type="match status" value="1"/>
</dbReference>
<dbReference type="CDD" id="cd23701">
    <property type="entry name" value="At1g26750"/>
    <property type="match status" value="1"/>
</dbReference>
<evidence type="ECO:0000256" key="1">
    <source>
        <dbReference type="ARBA" id="ARBA00004173"/>
    </source>
</evidence>
<dbReference type="InterPro" id="IPR016939">
    <property type="entry name" value="Ribosomal_mS23_fun"/>
</dbReference>
<dbReference type="InterPro" id="IPR059242">
    <property type="entry name" value="mS23_dom"/>
</dbReference>
<evidence type="ECO:0000256" key="2">
    <source>
        <dbReference type="ARBA" id="ARBA00009864"/>
    </source>
</evidence>
<dbReference type="EMBL" id="LAQI01000228">
    <property type="protein sequence ID" value="KKY14500.1"/>
    <property type="molecule type" value="Genomic_DNA"/>
</dbReference>
<dbReference type="GO" id="GO:0005763">
    <property type="term" value="C:mitochondrial small ribosomal subunit"/>
    <property type="evidence" value="ECO:0007669"/>
    <property type="project" value="UniProtKB-UniRule"/>
</dbReference>
<comment type="subcellular location">
    <subcellularLocation>
        <location evidence="1 6">Mitochondrion</location>
    </subcellularLocation>
</comment>
<evidence type="ECO:0000313" key="7">
    <source>
        <dbReference type="EMBL" id="KKY14500.1"/>
    </source>
</evidence>
<dbReference type="Pfam" id="PF13741">
    <property type="entry name" value="MRP-S25"/>
    <property type="match status" value="2"/>
</dbReference>
<reference evidence="7 8" key="1">
    <citation type="submission" date="2015-03" db="EMBL/GenBank/DDBJ databases">
        <authorList>
            <person name="Morales-Cruz A."/>
            <person name="Amrine K.C."/>
            <person name="Cantu D."/>
        </authorList>
    </citation>
    <scope>NUCLEOTIDE SEQUENCE [LARGE SCALE GENOMIC DNA]</scope>
    <source>
        <strain evidence="7">DS831</strain>
    </source>
</reference>
<gene>
    <name evidence="7" type="ORF">UCDDS831_g08160</name>
</gene>